<dbReference type="GeneTree" id="ENSGT00940000158178"/>
<feature type="transmembrane region" description="Helical" evidence="16">
    <location>
        <begin position="595"/>
        <end position="617"/>
    </location>
</feature>
<evidence type="ECO:0000256" key="11">
    <source>
        <dbReference type="ARBA" id="ARBA00023128"/>
    </source>
</evidence>
<keyword evidence="9" id="KW-1000">Mitochondrion outer membrane</keyword>
<dbReference type="InterPro" id="IPR007603">
    <property type="entry name" value="Choline_transptr-like"/>
</dbReference>
<sequence length="692" mass="79188">MPEGGEYYGKNGEPRKHDPSFRGPIQNRGCTDIVCCILFIIAILGYIAVGILAWSQGDPRKVIYPTDSRGQFCGQKPFLFYFNIMKCASPMVLLEFQCPTTQVPTPLLMNLYNIYLNKKKNTIYTMLEFCDTASFQLHYSLLVCVNRPLQIKCDEKFLKQINTRGSLHRNATVVMEARQVVMKIFEDFTHCWYWILLGLVIAMIISLVFLILLRFLAGIMVWVMIAMLVAVIGYGIFHCYMEYAALKGEAGANVTIKDLGFQTDFTVYLQIRQTWLAFIIILAIVEVIIILLLIFLWKRILIAIALIKEASRAIGHMLCSLFYPLFTFLLLAVVIAYWGVTAVFLSTSNQPIYKIFNETNCDYSRQTCDPANYSTSPMKAQCADSKCLFAFYGGETPYHKYLIALQFYNVFLFFWCANFVLGLGQMTLAGAFASYYWAAKKPDDIPAFPVFSSLGRSLRYHTGTLAFGSLILSIIQIIRVLLEYLDHKLKGAQNKFAKFLLCCLKCCFWCLEKFVKFLNRNAYIMSAIYGKNFCTSARDAFFLLMRNVIRVAVLDKVTDFILFLGKLLIVGLLGVFSFFFFSGRVKAFQNTAPTLNYYWVPILTMVVCSYLIAHAFFSVYSMCVDTLFLCFCEDLERNDGSAARPYYMSPSLREILWKNKEEDPSEPSAQQQQQQHDEDTQLKQEAQEEDTA</sequence>
<dbReference type="Proteomes" id="UP000265100">
    <property type="component" value="Chromosome 4"/>
</dbReference>
<comment type="catalytic activity">
    <reaction evidence="14">
        <text>choline(out) + n H(+)(in) = choline(in) + n H(+)(out)</text>
        <dbReference type="Rhea" id="RHEA:75463"/>
        <dbReference type="ChEBI" id="CHEBI:15354"/>
        <dbReference type="ChEBI" id="CHEBI:15378"/>
    </reaction>
</comment>
<evidence type="ECO:0000256" key="1">
    <source>
        <dbReference type="ARBA" id="ARBA00004374"/>
    </source>
</evidence>
<evidence type="ECO:0000313" key="18">
    <source>
        <dbReference type="Ensembl" id="ENSACLP00000062234.1"/>
    </source>
</evidence>
<feature type="transmembrane region" description="Helical" evidence="16">
    <location>
        <begin position="560"/>
        <end position="583"/>
    </location>
</feature>
<accession>A0AAX7TYZ2</accession>
<feature type="transmembrane region" description="Helical" evidence="16">
    <location>
        <begin position="219"/>
        <end position="237"/>
    </location>
</feature>
<evidence type="ECO:0000256" key="12">
    <source>
        <dbReference type="ARBA" id="ARBA00023136"/>
    </source>
</evidence>
<feature type="transmembrane region" description="Helical" evidence="16">
    <location>
        <begin position="33"/>
        <end position="54"/>
    </location>
</feature>
<keyword evidence="8 16" id="KW-0812">Transmembrane</keyword>
<reference evidence="18" key="2">
    <citation type="submission" date="2025-08" db="UniProtKB">
        <authorList>
            <consortium name="Ensembl"/>
        </authorList>
    </citation>
    <scope>IDENTIFICATION</scope>
</reference>
<comment type="catalytic activity">
    <reaction evidence="15">
        <text>ethanolamine(out) + n H(+)(in) = ethanolamine(in) + n H(+)(out)</text>
        <dbReference type="Rhea" id="RHEA:75467"/>
        <dbReference type="ChEBI" id="CHEBI:15378"/>
        <dbReference type="ChEBI" id="CHEBI:57603"/>
    </reaction>
</comment>
<evidence type="ECO:0000256" key="10">
    <source>
        <dbReference type="ARBA" id="ARBA00022989"/>
    </source>
</evidence>
<gene>
    <name evidence="18" type="primary">SLC44A2</name>
</gene>
<dbReference type="PANTHER" id="PTHR12385:SF34">
    <property type="entry name" value="CHOLINE TRANSPORTER-LIKE PROTEIN 2"/>
    <property type="match status" value="1"/>
</dbReference>
<evidence type="ECO:0000256" key="15">
    <source>
        <dbReference type="ARBA" id="ARBA00036560"/>
    </source>
</evidence>
<evidence type="ECO:0000313" key="19">
    <source>
        <dbReference type="Proteomes" id="UP000265100"/>
    </source>
</evidence>
<keyword evidence="4" id="KW-0813">Transport</keyword>
<organism evidence="18 19">
    <name type="scientific">Astatotilapia calliptera</name>
    <name type="common">Eastern happy</name>
    <name type="synonym">Chromis callipterus</name>
    <dbReference type="NCBI Taxonomy" id="8154"/>
    <lineage>
        <taxon>Eukaryota</taxon>
        <taxon>Metazoa</taxon>
        <taxon>Chordata</taxon>
        <taxon>Craniata</taxon>
        <taxon>Vertebrata</taxon>
        <taxon>Euteleostomi</taxon>
        <taxon>Actinopterygii</taxon>
        <taxon>Neopterygii</taxon>
        <taxon>Teleostei</taxon>
        <taxon>Neoteleostei</taxon>
        <taxon>Acanthomorphata</taxon>
        <taxon>Ovalentaria</taxon>
        <taxon>Cichlomorphae</taxon>
        <taxon>Cichliformes</taxon>
        <taxon>Cichlidae</taxon>
        <taxon>African cichlids</taxon>
        <taxon>Pseudocrenilabrinae</taxon>
        <taxon>Haplochromini</taxon>
        <taxon>Astatotilapia</taxon>
    </lineage>
</organism>
<evidence type="ECO:0000256" key="16">
    <source>
        <dbReference type="RuleBase" id="RU368066"/>
    </source>
</evidence>
<feature type="transmembrane region" description="Helical" evidence="16">
    <location>
        <begin position="318"/>
        <end position="340"/>
    </location>
</feature>
<feature type="transmembrane region" description="Helical" evidence="16">
    <location>
        <begin position="412"/>
        <end position="437"/>
    </location>
</feature>
<evidence type="ECO:0000256" key="8">
    <source>
        <dbReference type="ARBA" id="ARBA00022692"/>
    </source>
</evidence>
<evidence type="ECO:0000256" key="7">
    <source>
        <dbReference type="ARBA" id="ARBA00022553"/>
    </source>
</evidence>
<proteinExistence type="inferred from homology"/>
<comment type="similarity">
    <text evidence="3 16">Belongs to the CTL (choline transporter-like) family.</text>
</comment>
<keyword evidence="11" id="KW-0496">Mitochondrion</keyword>
<comment type="subcellular location">
    <subcellularLocation>
        <location evidence="2 16">Cell membrane</location>
        <topology evidence="2 16">Multi-pass membrane protein</topology>
    </subcellularLocation>
    <subcellularLocation>
        <location evidence="1">Mitochondrion outer membrane</location>
        <topology evidence="1">Multi-pass membrane protein</topology>
    </subcellularLocation>
</comment>
<feature type="transmembrane region" description="Helical" evidence="16">
    <location>
        <begin position="275"/>
        <end position="297"/>
    </location>
</feature>
<protein>
    <recommendedName>
        <fullName evidence="16">Choline transporter-like protein</fullName>
    </recommendedName>
</protein>
<evidence type="ECO:0000256" key="14">
    <source>
        <dbReference type="ARBA" id="ARBA00035093"/>
    </source>
</evidence>
<feature type="region of interest" description="Disordered" evidence="17">
    <location>
        <begin position="660"/>
        <end position="692"/>
    </location>
</feature>
<evidence type="ECO:0000256" key="6">
    <source>
        <dbReference type="ARBA" id="ARBA00022475"/>
    </source>
</evidence>
<keyword evidence="7" id="KW-0597">Phosphoprotein</keyword>
<feature type="compositionally biased region" description="Basic and acidic residues" evidence="17">
    <location>
        <begin position="675"/>
        <end position="686"/>
    </location>
</feature>
<evidence type="ECO:0000256" key="4">
    <source>
        <dbReference type="ARBA" id="ARBA00022448"/>
    </source>
</evidence>
<dbReference type="PANTHER" id="PTHR12385">
    <property type="entry name" value="CHOLINE TRANSPORTER-LIKE (SLC FAMILY 44)"/>
    <property type="match status" value="1"/>
</dbReference>
<keyword evidence="19" id="KW-1185">Reference proteome</keyword>
<evidence type="ECO:0000256" key="13">
    <source>
        <dbReference type="ARBA" id="ARBA00023180"/>
    </source>
</evidence>
<keyword evidence="12 16" id="KW-0472">Membrane</keyword>
<dbReference type="AlphaFoldDB" id="A0AAX7TYZ2"/>
<dbReference type="GO" id="GO:0015297">
    <property type="term" value="F:antiporter activity"/>
    <property type="evidence" value="ECO:0007669"/>
    <property type="project" value="UniProtKB-KW"/>
</dbReference>
<dbReference type="Ensembl" id="ENSACLT00000096476.1">
    <property type="protein sequence ID" value="ENSACLP00000062234.1"/>
    <property type="gene ID" value="ENSACLG00000001785.2"/>
</dbReference>
<dbReference type="GO" id="GO:0005886">
    <property type="term" value="C:plasma membrane"/>
    <property type="evidence" value="ECO:0007669"/>
    <property type="project" value="UniProtKB-SubCell"/>
</dbReference>
<keyword evidence="13" id="KW-0325">Glycoprotein</keyword>
<evidence type="ECO:0000256" key="3">
    <source>
        <dbReference type="ARBA" id="ARBA00007168"/>
    </source>
</evidence>
<feature type="transmembrane region" description="Helical" evidence="16">
    <location>
        <begin position="458"/>
        <end position="482"/>
    </location>
</feature>
<dbReference type="Pfam" id="PF04515">
    <property type="entry name" value="Choline_transpo"/>
    <property type="match status" value="1"/>
</dbReference>
<evidence type="ECO:0000256" key="9">
    <source>
        <dbReference type="ARBA" id="ARBA00022787"/>
    </source>
</evidence>
<feature type="region of interest" description="Disordered" evidence="17">
    <location>
        <begin position="1"/>
        <end position="21"/>
    </location>
</feature>
<evidence type="ECO:0000256" key="5">
    <source>
        <dbReference type="ARBA" id="ARBA00022449"/>
    </source>
</evidence>
<reference evidence="18" key="1">
    <citation type="submission" date="2018-05" db="EMBL/GenBank/DDBJ databases">
        <authorList>
            <person name="Datahose"/>
        </authorList>
    </citation>
    <scope>NUCLEOTIDE SEQUENCE</scope>
</reference>
<comment type="function">
    <text evidence="16">Choline transporter.</text>
</comment>
<evidence type="ECO:0000256" key="2">
    <source>
        <dbReference type="ARBA" id="ARBA00004651"/>
    </source>
</evidence>
<keyword evidence="5" id="KW-0050">Antiport</keyword>
<keyword evidence="10 16" id="KW-1133">Transmembrane helix</keyword>
<feature type="transmembrane region" description="Helical" evidence="16">
    <location>
        <begin position="192"/>
        <end position="212"/>
    </location>
</feature>
<name>A0AAX7TYZ2_ASTCA</name>
<dbReference type="GO" id="GO:0005741">
    <property type="term" value="C:mitochondrial outer membrane"/>
    <property type="evidence" value="ECO:0007669"/>
    <property type="project" value="UniProtKB-SubCell"/>
</dbReference>
<reference evidence="18" key="3">
    <citation type="submission" date="2025-09" db="UniProtKB">
        <authorList>
            <consortium name="Ensembl"/>
        </authorList>
    </citation>
    <scope>IDENTIFICATION</scope>
</reference>
<evidence type="ECO:0000256" key="17">
    <source>
        <dbReference type="SAM" id="MobiDB-lite"/>
    </source>
</evidence>
<keyword evidence="6" id="KW-1003">Cell membrane</keyword>